<gene>
    <name evidence="2" type="ORF">L1O03_10240</name>
</gene>
<dbReference type="EMBL" id="JAKGSI010000005">
    <property type="protein sequence ID" value="MCF4007543.1"/>
    <property type="molecule type" value="Genomic_DNA"/>
</dbReference>
<reference evidence="2" key="1">
    <citation type="submission" date="2022-01" db="EMBL/GenBank/DDBJ databases">
        <title>Corynebacterium sp. nov isolated from isolated from the feces of the greater white-fronted geese (Anser albifrons) at Poyang Lake, PR China.</title>
        <authorList>
            <person name="Liu Q."/>
        </authorList>
    </citation>
    <scope>NUCLEOTIDE SEQUENCE</scope>
    <source>
        <strain evidence="2">JCM 32435</strain>
    </source>
</reference>
<keyword evidence="3" id="KW-1185">Reference proteome</keyword>
<keyword evidence="1" id="KW-0446">Lipid-binding</keyword>
<protein>
    <submittedName>
        <fullName evidence="2">DegV family protein</fullName>
    </submittedName>
</protein>
<dbReference type="InterPro" id="IPR050270">
    <property type="entry name" value="DegV_domain_contain"/>
</dbReference>
<dbReference type="AlphaFoldDB" id="A0A9X1QTM1"/>
<accession>A0A9X1QTM1</accession>
<dbReference type="GO" id="GO:0008289">
    <property type="term" value="F:lipid binding"/>
    <property type="evidence" value="ECO:0007669"/>
    <property type="project" value="UniProtKB-KW"/>
</dbReference>
<organism evidence="2 3">
    <name type="scientific">Corynebacterium uropygiale</name>
    <dbReference type="NCBI Taxonomy" id="1775911"/>
    <lineage>
        <taxon>Bacteria</taxon>
        <taxon>Bacillati</taxon>
        <taxon>Actinomycetota</taxon>
        <taxon>Actinomycetes</taxon>
        <taxon>Mycobacteriales</taxon>
        <taxon>Corynebacteriaceae</taxon>
        <taxon>Corynebacterium</taxon>
    </lineage>
</organism>
<evidence type="ECO:0000313" key="3">
    <source>
        <dbReference type="Proteomes" id="UP001139336"/>
    </source>
</evidence>
<dbReference type="InterPro" id="IPR003797">
    <property type="entry name" value="DegV"/>
</dbReference>
<dbReference type="Gene3D" id="3.40.50.10170">
    <property type="match status" value="1"/>
</dbReference>
<dbReference type="PANTHER" id="PTHR33434:SF2">
    <property type="entry name" value="FATTY ACID-BINDING PROTEIN TM_1468"/>
    <property type="match status" value="1"/>
</dbReference>
<evidence type="ECO:0000256" key="1">
    <source>
        <dbReference type="ARBA" id="ARBA00023121"/>
    </source>
</evidence>
<dbReference type="Pfam" id="PF02645">
    <property type="entry name" value="DegV"/>
    <property type="match status" value="1"/>
</dbReference>
<dbReference type="PANTHER" id="PTHR33434">
    <property type="entry name" value="DEGV DOMAIN-CONTAINING PROTEIN DR_1986-RELATED"/>
    <property type="match status" value="1"/>
</dbReference>
<dbReference type="RefSeq" id="WP_236119674.1">
    <property type="nucleotide sequence ID" value="NZ_JAKGSI010000005.1"/>
</dbReference>
<dbReference type="Gene3D" id="3.30.1180.10">
    <property type="match status" value="1"/>
</dbReference>
<evidence type="ECO:0000313" key="2">
    <source>
        <dbReference type="EMBL" id="MCF4007543.1"/>
    </source>
</evidence>
<comment type="caution">
    <text evidence="2">The sequence shown here is derived from an EMBL/GenBank/DDBJ whole genome shotgun (WGS) entry which is preliminary data.</text>
</comment>
<name>A0A9X1QTM1_9CORY</name>
<dbReference type="InterPro" id="IPR043168">
    <property type="entry name" value="DegV_C"/>
</dbReference>
<sequence>MAVRIVVDSSAGVPADIVKALDITVVDLHILPSPEGEKESAGGAGTAGLNALELTACYARQLERGGDEGVVALHLPPGLSSTFEAATTAAALFDGLVRVIPTSSVGMATGAAAMAAARLARDGASLEECEEIATSTLARSHTWVYLHTLDSLRRSGRVSATTAVLSSALGARPIMALDDGRLGVVAKTRTPTKACAKLAELVQEEAHGAPAFVAIQHVGARDRAERLEELLRSVMPEGTSVLVVDMPEALAVHCGQGAMGVSMVAGELSPGSR</sequence>
<dbReference type="PROSITE" id="PS51482">
    <property type="entry name" value="DEGV"/>
    <property type="match status" value="1"/>
</dbReference>
<dbReference type="NCBIfam" id="TIGR00762">
    <property type="entry name" value="DegV"/>
    <property type="match status" value="1"/>
</dbReference>
<proteinExistence type="predicted"/>
<dbReference type="Proteomes" id="UP001139336">
    <property type="component" value="Unassembled WGS sequence"/>
</dbReference>
<dbReference type="SUPFAM" id="SSF82549">
    <property type="entry name" value="DAK1/DegV-like"/>
    <property type="match status" value="1"/>
</dbReference>